<keyword evidence="2" id="KW-1185">Reference proteome</keyword>
<dbReference type="GO" id="GO:0008168">
    <property type="term" value="F:methyltransferase activity"/>
    <property type="evidence" value="ECO:0007669"/>
    <property type="project" value="UniProtKB-KW"/>
</dbReference>
<evidence type="ECO:0000313" key="2">
    <source>
        <dbReference type="Proteomes" id="UP000249377"/>
    </source>
</evidence>
<dbReference type="Proteomes" id="UP000249377">
    <property type="component" value="Unassembled WGS sequence"/>
</dbReference>
<reference evidence="1 2" key="1">
    <citation type="submission" date="2018-06" db="EMBL/GenBank/DDBJ databases">
        <title>Noncontiguous genome sequence of Ruminococcaceae bacterium ASD2818.</title>
        <authorList>
            <person name="Chaplin A.V."/>
            <person name="Sokolova S.R."/>
            <person name="Kochetkova T.O."/>
            <person name="Goltsov A.Y."/>
            <person name="Trofimov D.Y."/>
            <person name="Efimov B.A."/>
        </authorList>
    </citation>
    <scope>NUCLEOTIDE SEQUENCE [LARGE SCALE GENOMIC DNA]</scope>
    <source>
        <strain evidence="1 2">ASD2818</strain>
    </source>
</reference>
<sequence length="88" mass="10010">MHEESRDKIFVELFFPAGEKIYEARLPLDLRIHEITLLLSKLMEEIVPGSYKARGPAVLCDRKSGSIFSGVKTPRELGWKNGIQLLLL</sequence>
<protein>
    <submittedName>
        <fullName evidence="1">Methyltransferase</fullName>
    </submittedName>
</protein>
<evidence type="ECO:0000313" key="1">
    <source>
        <dbReference type="EMBL" id="RAQ30394.1"/>
    </source>
</evidence>
<dbReference type="EMBL" id="QLYR01000001">
    <property type="protein sequence ID" value="RAQ30394.1"/>
    <property type="molecule type" value="Genomic_DNA"/>
</dbReference>
<dbReference type="AlphaFoldDB" id="A0A328UK98"/>
<name>A0A328UK98_9FIRM</name>
<keyword evidence="1" id="KW-0489">Methyltransferase</keyword>
<gene>
    <name evidence="1" type="ORF">DPQ25_02495</name>
</gene>
<keyword evidence="1" id="KW-0808">Transferase</keyword>
<accession>A0A328UK98</accession>
<comment type="caution">
    <text evidence="1">The sequence shown here is derived from an EMBL/GenBank/DDBJ whole genome shotgun (WGS) entry which is preliminary data.</text>
</comment>
<proteinExistence type="predicted"/>
<organism evidence="1 2">
    <name type="scientific">Hydrogeniiclostridium mannosilyticum</name>
    <dbReference type="NCBI Taxonomy" id="2764322"/>
    <lineage>
        <taxon>Bacteria</taxon>
        <taxon>Bacillati</taxon>
        <taxon>Bacillota</taxon>
        <taxon>Clostridia</taxon>
        <taxon>Eubacteriales</taxon>
        <taxon>Acutalibacteraceae</taxon>
        <taxon>Hydrogeniiclostridium</taxon>
    </lineage>
</organism>
<dbReference type="RefSeq" id="WP_112331591.1">
    <property type="nucleotide sequence ID" value="NZ_JADPHD010000001.1"/>
</dbReference>
<dbReference type="GO" id="GO:0032259">
    <property type="term" value="P:methylation"/>
    <property type="evidence" value="ECO:0007669"/>
    <property type="project" value="UniProtKB-KW"/>
</dbReference>